<accession>A0ABN3UGB3</accession>
<dbReference type="EMBL" id="BAAARN010000001">
    <property type="protein sequence ID" value="GAA2731583.1"/>
    <property type="molecule type" value="Genomic_DNA"/>
</dbReference>
<evidence type="ECO:0000313" key="1">
    <source>
        <dbReference type="EMBL" id="GAA2731583.1"/>
    </source>
</evidence>
<proteinExistence type="predicted"/>
<protein>
    <recommendedName>
        <fullName evidence="3">WXG100 family type VII secretion target</fullName>
    </recommendedName>
</protein>
<evidence type="ECO:0008006" key="3">
    <source>
        <dbReference type="Google" id="ProtNLM"/>
    </source>
</evidence>
<reference evidence="1 2" key="1">
    <citation type="journal article" date="2019" name="Int. J. Syst. Evol. Microbiol.">
        <title>The Global Catalogue of Microorganisms (GCM) 10K type strain sequencing project: providing services to taxonomists for standard genome sequencing and annotation.</title>
        <authorList>
            <consortium name="The Broad Institute Genomics Platform"/>
            <consortium name="The Broad Institute Genome Sequencing Center for Infectious Disease"/>
            <person name="Wu L."/>
            <person name="Ma J."/>
        </authorList>
    </citation>
    <scope>NUCLEOTIDE SEQUENCE [LARGE SCALE GENOMIC DNA]</scope>
    <source>
        <strain evidence="1 2">JCM 16378</strain>
    </source>
</reference>
<sequence length="247" mass="25125">MVNAAEGGGGYNPSGWLTTPVAEDAIPDEWEAIMNARDKIPSFGSMALKAWEEMGGDSIPDAWSEMLAGDWKDVSKVADALRNLGKFCESYASSLDSAVLQAQSGWTGEASNAMVTYFAGVSAQLDGLKANCDEIADACNGAAFGVYECGQSVEDGIEAIFDLVITAAIALAAAAASSWTVVGGLTGAAAAGAAIIAAISKVKLVLDAIDLAFQIANGTLGVIATSASAIAESVDVSLPGDYDNKVV</sequence>
<dbReference type="RefSeq" id="WP_344189998.1">
    <property type="nucleotide sequence ID" value="NZ_BAAARN010000001.1"/>
</dbReference>
<name>A0ABN3UGB3_9MICO</name>
<gene>
    <name evidence="1" type="ORF">GCM10009867_05520</name>
</gene>
<comment type="caution">
    <text evidence="1">The sequence shown here is derived from an EMBL/GenBank/DDBJ whole genome shotgun (WGS) entry which is preliminary data.</text>
</comment>
<dbReference type="Proteomes" id="UP001501326">
    <property type="component" value="Unassembled WGS sequence"/>
</dbReference>
<dbReference type="SUPFAM" id="SSF140453">
    <property type="entry name" value="EsxAB dimer-like"/>
    <property type="match status" value="1"/>
</dbReference>
<dbReference type="Gene3D" id="1.10.287.1060">
    <property type="entry name" value="ESAT-6-like"/>
    <property type="match status" value="1"/>
</dbReference>
<dbReference type="InterPro" id="IPR036689">
    <property type="entry name" value="ESAT-6-like_sf"/>
</dbReference>
<keyword evidence="2" id="KW-1185">Reference proteome</keyword>
<evidence type="ECO:0000313" key="2">
    <source>
        <dbReference type="Proteomes" id="UP001501326"/>
    </source>
</evidence>
<organism evidence="1 2">
    <name type="scientific">Pedococcus aerophilus</name>
    <dbReference type="NCBI Taxonomy" id="436356"/>
    <lineage>
        <taxon>Bacteria</taxon>
        <taxon>Bacillati</taxon>
        <taxon>Actinomycetota</taxon>
        <taxon>Actinomycetes</taxon>
        <taxon>Micrococcales</taxon>
        <taxon>Intrasporangiaceae</taxon>
        <taxon>Pedococcus</taxon>
    </lineage>
</organism>